<dbReference type="EMBL" id="AVFL01000028">
    <property type="protein sequence ID" value="EWY37263.1"/>
    <property type="molecule type" value="Genomic_DNA"/>
</dbReference>
<dbReference type="PATRIC" id="fig|1385369.3.peg.5671"/>
<evidence type="ECO:0000313" key="3">
    <source>
        <dbReference type="Proteomes" id="UP000019486"/>
    </source>
</evidence>
<protein>
    <submittedName>
        <fullName evidence="2">Transposase</fullName>
    </submittedName>
</protein>
<comment type="caution">
    <text evidence="2">The sequence shown here is derived from an EMBL/GenBank/DDBJ whole genome shotgun (WGS) entry which is preliminary data.</text>
</comment>
<accession>W9H0J1</accession>
<gene>
    <name evidence="2" type="ORF">N825_20660</name>
</gene>
<evidence type="ECO:0000256" key="1">
    <source>
        <dbReference type="SAM" id="Phobius"/>
    </source>
</evidence>
<keyword evidence="1" id="KW-1133">Transmembrane helix</keyword>
<evidence type="ECO:0000313" key="2">
    <source>
        <dbReference type="EMBL" id="EWY37263.1"/>
    </source>
</evidence>
<name>W9H0J1_9PROT</name>
<sequence length="72" mass="8187">MPDLTCCVIAFSRQRDAGADKSVCSADLLHRVCGRAYVHRLKDFRRIATRYDRLAVSFLGTVHITAIVSYWL</sequence>
<feature type="transmembrane region" description="Helical" evidence="1">
    <location>
        <begin position="54"/>
        <end position="71"/>
    </location>
</feature>
<keyword evidence="1" id="KW-0812">Transmembrane</keyword>
<proteinExistence type="predicted"/>
<organism evidence="2 3">
    <name type="scientific">Skermanella stibiiresistens SB22</name>
    <dbReference type="NCBI Taxonomy" id="1385369"/>
    <lineage>
        <taxon>Bacteria</taxon>
        <taxon>Pseudomonadati</taxon>
        <taxon>Pseudomonadota</taxon>
        <taxon>Alphaproteobacteria</taxon>
        <taxon>Rhodospirillales</taxon>
        <taxon>Azospirillaceae</taxon>
        <taxon>Skermanella</taxon>
    </lineage>
</organism>
<reference evidence="2 3" key="1">
    <citation type="submission" date="2013-08" db="EMBL/GenBank/DDBJ databases">
        <title>The genome sequence of Skermanella stibiiresistens.</title>
        <authorList>
            <person name="Zhu W."/>
            <person name="Wang G."/>
        </authorList>
    </citation>
    <scope>NUCLEOTIDE SEQUENCE [LARGE SCALE GENOMIC DNA]</scope>
    <source>
        <strain evidence="2 3">SB22</strain>
    </source>
</reference>
<keyword evidence="1" id="KW-0472">Membrane</keyword>
<dbReference type="AlphaFoldDB" id="W9H0J1"/>
<keyword evidence="3" id="KW-1185">Reference proteome</keyword>
<dbReference type="Proteomes" id="UP000019486">
    <property type="component" value="Unassembled WGS sequence"/>
</dbReference>